<comment type="caution">
    <text evidence="11">The sequence shown here is derived from an EMBL/GenBank/DDBJ whole genome shotgun (WGS) entry which is preliminary data.</text>
</comment>
<evidence type="ECO:0000256" key="2">
    <source>
        <dbReference type="ARBA" id="ARBA00022763"/>
    </source>
</evidence>
<comment type="subcellular location">
    <subcellularLocation>
        <location evidence="1">Nucleus</location>
    </subcellularLocation>
</comment>
<dbReference type="CDD" id="cd22285">
    <property type="entry name" value="HD_XLF_N"/>
    <property type="match status" value="1"/>
</dbReference>
<keyword evidence="5" id="KW-0539">Nucleus</keyword>
<comment type="similarity">
    <text evidence="6">Belongs to the XRCC4-XLF family. XLF subfamily.</text>
</comment>
<feature type="compositionally biased region" description="Acidic residues" evidence="8">
    <location>
        <begin position="198"/>
        <end position="207"/>
    </location>
</feature>
<name>A0ABQ9EP47_TEGGR</name>
<dbReference type="Proteomes" id="UP001217089">
    <property type="component" value="Unassembled WGS sequence"/>
</dbReference>
<evidence type="ECO:0000313" key="12">
    <source>
        <dbReference type="Proteomes" id="UP001217089"/>
    </source>
</evidence>
<proteinExistence type="inferred from homology"/>
<feature type="domain" description="XLF-like coiled-coil region" evidence="10">
    <location>
        <begin position="147"/>
        <end position="193"/>
    </location>
</feature>
<feature type="domain" description="XLF-like N-terminal" evidence="9">
    <location>
        <begin position="29"/>
        <end position="139"/>
    </location>
</feature>
<keyword evidence="2" id="KW-0227">DNA damage</keyword>
<dbReference type="EMBL" id="JARBDR010000793">
    <property type="protein sequence ID" value="KAJ8307009.1"/>
    <property type="molecule type" value="Genomic_DNA"/>
</dbReference>
<evidence type="ECO:0000256" key="7">
    <source>
        <dbReference type="ARBA" id="ARBA00044529"/>
    </source>
</evidence>
<sequence length="288" mass="32804">MKAKAQSNENMTTEIQWRRQWKPDLRSCPWQPITIDGESYLIKTKFTQDSYEILVTDLTNFWYEELDEKNLKKRVQKLNPSIEASVSRILDQIRNCLESPDNAETNLSIGFKAETDTEEDKMMLKLNSQLAGMPFTWHFIGKPAEKEMTSQHLIIPLMAMVGELMRRQGELVKVLETKDREIEDYKSQGVKTSRNNENNDDVDDGSLEENNRKSSSEPSWGTSRLPPSIAGSKSLSPEKSPKKSPAKSPRSSASNTPDVSPVKVIYIYKIMKQLFGANARFLNPSIVL</sequence>
<evidence type="ECO:0000259" key="10">
    <source>
        <dbReference type="Pfam" id="PF21928"/>
    </source>
</evidence>
<dbReference type="Gene3D" id="1.10.287.450">
    <property type="entry name" value="Helix hairpin bin"/>
    <property type="match status" value="1"/>
</dbReference>
<evidence type="ECO:0000256" key="1">
    <source>
        <dbReference type="ARBA" id="ARBA00004123"/>
    </source>
</evidence>
<keyword evidence="12" id="KW-1185">Reference proteome</keyword>
<organism evidence="11 12">
    <name type="scientific">Tegillarca granosa</name>
    <name type="common">Malaysian cockle</name>
    <name type="synonym">Anadara granosa</name>
    <dbReference type="NCBI Taxonomy" id="220873"/>
    <lineage>
        <taxon>Eukaryota</taxon>
        <taxon>Metazoa</taxon>
        <taxon>Spiralia</taxon>
        <taxon>Lophotrochozoa</taxon>
        <taxon>Mollusca</taxon>
        <taxon>Bivalvia</taxon>
        <taxon>Autobranchia</taxon>
        <taxon>Pteriomorphia</taxon>
        <taxon>Arcoida</taxon>
        <taxon>Arcoidea</taxon>
        <taxon>Arcidae</taxon>
        <taxon>Tegillarca</taxon>
    </lineage>
</organism>
<dbReference type="InterPro" id="IPR038051">
    <property type="entry name" value="XRCC4-like_N_sf"/>
</dbReference>
<dbReference type="InterPro" id="IPR053829">
    <property type="entry name" value="XLF-like_CC"/>
</dbReference>
<dbReference type="PANTHER" id="PTHR32235">
    <property type="entry name" value="NON-HOMOLOGOUS END-JOINING FACTOR 1"/>
    <property type="match status" value="1"/>
</dbReference>
<gene>
    <name evidence="11" type="ORF">KUTeg_015093</name>
</gene>
<evidence type="ECO:0000256" key="8">
    <source>
        <dbReference type="SAM" id="MobiDB-lite"/>
    </source>
</evidence>
<dbReference type="Pfam" id="PF09302">
    <property type="entry name" value="XLF"/>
    <property type="match status" value="1"/>
</dbReference>
<keyword evidence="3" id="KW-0238">DNA-binding</keyword>
<dbReference type="Pfam" id="PF21928">
    <property type="entry name" value="XLF_CC"/>
    <property type="match status" value="1"/>
</dbReference>
<dbReference type="Gene3D" id="2.170.210.10">
    <property type="entry name" value="DNA double-strand break repair and VJ recombination XRCC4, N-terminal"/>
    <property type="match status" value="1"/>
</dbReference>
<dbReference type="PANTHER" id="PTHR32235:SF1">
    <property type="entry name" value="NON-HOMOLOGOUS END-JOINING FACTOR 1"/>
    <property type="match status" value="1"/>
</dbReference>
<dbReference type="InterPro" id="IPR015381">
    <property type="entry name" value="XLF-like_N"/>
</dbReference>
<evidence type="ECO:0000256" key="5">
    <source>
        <dbReference type="ARBA" id="ARBA00023242"/>
    </source>
</evidence>
<evidence type="ECO:0000259" key="9">
    <source>
        <dbReference type="Pfam" id="PF09302"/>
    </source>
</evidence>
<evidence type="ECO:0000313" key="11">
    <source>
        <dbReference type="EMBL" id="KAJ8307009.1"/>
    </source>
</evidence>
<reference evidence="11 12" key="1">
    <citation type="submission" date="2022-12" db="EMBL/GenBank/DDBJ databases">
        <title>Chromosome-level genome of Tegillarca granosa.</title>
        <authorList>
            <person name="Kim J."/>
        </authorList>
    </citation>
    <scope>NUCLEOTIDE SEQUENCE [LARGE SCALE GENOMIC DNA]</scope>
    <source>
        <strain evidence="11">Teg-2019</strain>
        <tissue evidence="11">Adductor muscle</tissue>
    </source>
</reference>
<dbReference type="InterPro" id="IPR052287">
    <property type="entry name" value="NHEJ_factor"/>
</dbReference>
<keyword evidence="4" id="KW-0234">DNA repair</keyword>
<evidence type="ECO:0000256" key="4">
    <source>
        <dbReference type="ARBA" id="ARBA00023204"/>
    </source>
</evidence>
<evidence type="ECO:0000256" key="3">
    <source>
        <dbReference type="ARBA" id="ARBA00023125"/>
    </source>
</evidence>
<evidence type="ECO:0000256" key="6">
    <source>
        <dbReference type="ARBA" id="ARBA00025747"/>
    </source>
</evidence>
<feature type="region of interest" description="Disordered" evidence="8">
    <location>
        <begin position="185"/>
        <end position="258"/>
    </location>
</feature>
<protein>
    <recommendedName>
        <fullName evidence="7">Non-homologous end-joining factor 1</fullName>
    </recommendedName>
</protein>
<accession>A0ABQ9EP47</accession>